<evidence type="ECO:0008006" key="3">
    <source>
        <dbReference type="Google" id="ProtNLM"/>
    </source>
</evidence>
<gene>
    <name evidence="1" type="ORF">AVEN_143266_1</name>
</gene>
<keyword evidence="2" id="KW-1185">Reference proteome</keyword>
<dbReference type="Proteomes" id="UP000499080">
    <property type="component" value="Unassembled WGS sequence"/>
</dbReference>
<dbReference type="InterPro" id="IPR036397">
    <property type="entry name" value="RNaseH_sf"/>
</dbReference>
<reference evidence="1 2" key="1">
    <citation type="journal article" date="2019" name="Sci. Rep.">
        <title>Orb-weaving spider Araneus ventricosus genome elucidates the spidroin gene catalogue.</title>
        <authorList>
            <person name="Kono N."/>
            <person name="Nakamura H."/>
            <person name="Ohtoshi R."/>
            <person name="Moran D.A.P."/>
            <person name="Shinohara A."/>
            <person name="Yoshida Y."/>
            <person name="Fujiwara M."/>
            <person name="Mori M."/>
            <person name="Tomita M."/>
            <person name="Arakawa K."/>
        </authorList>
    </citation>
    <scope>NUCLEOTIDE SEQUENCE [LARGE SCALE GENOMIC DNA]</scope>
</reference>
<dbReference type="EMBL" id="BGPR01000014">
    <property type="protein sequence ID" value="GBL77935.1"/>
    <property type="molecule type" value="Genomic_DNA"/>
</dbReference>
<evidence type="ECO:0000313" key="2">
    <source>
        <dbReference type="Proteomes" id="UP000499080"/>
    </source>
</evidence>
<comment type="caution">
    <text evidence="1">The sequence shown here is derived from an EMBL/GenBank/DDBJ whole genome shotgun (WGS) entry which is preliminary data.</text>
</comment>
<proteinExistence type="predicted"/>
<dbReference type="InterPro" id="IPR052709">
    <property type="entry name" value="Transposase-MT_Hybrid"/>
</dbReference>
<evidence type="ECO:0000313" key="1">
    <source>
        <dbReference type="EMBL" id="GBL77935.1"/>
    </source>
</evidence>
<name>A0A4Y2AFC6_ARAVE</name>
<dbReference type="OrthoDB" id="6431382at2759"/>
<dbReference type="Gene3D" id="3.30.420.10">
    <property type="entry name" value="Ribonuclease H-like superfamily/Ribonuclease H"/>
    <property type="match status" value="1"/>
</dbReference>
<sequence length="83" mass="9406">MLSEGVILLHDNAGPHTACKTQEFLQKFKWEIWSHPPYSPDLARSDYFLFLKLNEHLCGTRLSSDNDVRTGSMGRDVISTKPG</sequence>
<dbReference type="PANTHER" id="PTHR46060">
    <property type="entry name" value="MARINER MOS1 TRANSPOSASE-LIKE PROTEIN"/>
    <property type="match status" value="1"/>
</dbReference>
<dbReference type="AlphaFoldDB" id="A0A4Y2AFC6"/>
<dbReference type="PANTHER" id="PTHR46060:SF1">
    <property type="entry name" value="MARINER MOS1 TRANSPOSASE-LIKE PROTEIN"/>
    <property type="match status" value="1"/>
</dbReference>
<organism evidence="1 2">
    <name type="scientific">Araneus ventricosus</name>
    <name type="common">Orbweaver spider</name>
    <name type="synonym">Epeira ventricosa</name>
    <dbReference type="NCBI Taxonomy" id="182803"/>
    <lineage>
        <taxon>Eukaryota</taxon>
        <taxon>Metazoa</taxon>
        <taxon>Ecdysozoa</taxon>
        <taxon>Arthropoda</taxon>
        <taxon>Chelicerata</taxon>
        <taxon>Arachnida</taxon>
        <taxon>Araneae</taxon>
        <taxon>Araneomorphae</taxon>
        <taxon>Entelegynae</taxon>
        <taxon>Araneoidea</taxon>
        <taxon>Araneidae</taxon>
        <taxon>Araneus</taxon>
    </lineage>
</organism>
<accession>A0A4Y2AFC6</accession>
<protein>
    <recommendedName>
        <fullName evidence="3">Histone-lysine N-methyltransferase SETMAR</fullName>
    </recommendedName>
</protein>
<dbReference type="GO" id="GO:0003676">
    <property type="term" value="F:nucleic acid binding"/>
    <property type="evidence" value="ECO:0007669"/>
    <property type="project" value="InterPro"/>
</dbReference>